<proteinExistence type="predicted"/>
<name>A0A8J3YHQ4_9ACTN</name>
<dbReference type="SUPFAM" id="SSF52540">
    <property type="entry name" value="P-loop containing nucleoside triphosphate hydrolases"/>
    <property type="match status" value="1"/>
</dbReference>
<organism evidence="1 2">
    <name type="scientific">Virgisporangium aliadipatigenens</name>
    <dbReference type="NCBI Taxonomy" id="741659"/>
    <lineage>
        <taxon>Bacteria</taxon>
        <taxon>Bacillati</taxon>
        <taxon>Actinomycetota</taxon>
        <taxon>Actinomycetes</taxon>
        <taxon>Micromonosporales</taxon>
        <taxon>Micromonosporaceae</taxon>
        <taxon>Virgisporangium</taxon>
    </lineage>
</organism>
<evidence type="ECO:0000313" key="1">
    <source>
        <dbReference type="EMBL" id="GIJ44190.1"/>
    </source>
</evidence>
<protein>
    <submittedName>
        <fullName evidence="1">Sulfotransferase</fullName>
    </submittedName>
</protein>
<dbReference type="PANTHER" id="PTHR10704:SF44">
    <property type="entry name" value="LD35051P-RELATED"/>
    <property type="match status" value="1"/>
</dbReference>
<comment type="caution">
    <text evidence="1">The sequence shown here is derived from an EMBL/GenBank/DDBJ whole genome shotgun (WGS) entry which is preliminary data.</text>
</comment>
<dbReference type="GO" id="GO:0001517">
    <property type="term" value="F:N-acetylglucosamine 6-O-sulfotransferase activity"/>
    <property type="evidence" value="ECO:0007669"/>
    <property type="project" value="TreeGrafter"/>
</dbReference>
<dbReference type="RefSeq" id="WP_203897760.1">
    <property type="nucleotide sequence ID" value="NZ_BOPF01000003.1"/>
</dbReference>
<dbReference type="GO" id="GO:0006790">
    <property type="term" value="P:sulfur compound metabolic process"/>
    <property type="evidence" value="ECO:0007669"/>
    <property type="project" value="TreeGrafter"/>
</dbReference>
<dbReference type="PANTHER" id="PTHR10704">
    <property type="entry name" value="CARBOHYDRATE SULFOTRANSFERASE"/>
    <property type="match status" value="1"/>
</dbReference>
<dbReference type="AlphaFoldDB" id="A0A8J3YHQ4"/>
<dbReference type="GO" id="GO:0006044">
    <property type="term" value="P:N-acetylglucosamine metabolic process"/>
    <property type="evidence" value="ECO:0007669"/>
    <property type="project" value="TreeGrafter"/>
</dbReference>
<reference evidence="1" key="1">
    <citation type="submission" date="2021-01" db="EMBL/GenBank/DDBJ databases">
        <title>Whole genome shotgun sequence of Virgisporangium aliadipatigenens NBRC 105644.</title>
        <authorList>
            <person name="Komaki H."/>
            <person name="Tamura T."/>
        </authorList>
    </citation>
    <scope>NUCLEOTIDE SEQUENCE</scope>
    <source>
        <strain evidence="1">NBRC 105644</strain>
    </source>
</reference>
<dbReference type="Proteomes" id="UP000619260">
    <property type="component" value="Unassembled WGS sequence"/>
</dbReference>
<dbReference type="InterPro" id="IPR051135">
    <property type="entry name" value="Gal/GlcNAc/GalNAc_ST"/>
</dbReference>
<dbReference type="Gene3D" id="3.40.50.300">
    <property type="entry name" value="P-loop containing nucleotide triphosphate hydrolases"/>
    <property type="match status" value="1"/>
</dbReference>
<dbReference type="InterPro" id="IPR027417">
    <property type="entry name" value="P-loop_NTPase"/>
</dbReference>
<dbReference type="Pfam" id="PF13469">
    <property type="entry name" value="Sulfotransfer_3"/>
    <property type="match status" value="1"/>
</dbReference>
<accession>A0A8J3YHQ4</accession>
<sequence>MRVLYVAGTGRSGSTLVAAMLGQLRGAFAAGEVRYVWQRGLADGRPCGCGTPVPDCPVWTDILTAPPAVSAATAVSAAPAGVASPAAPPDAAVAAAFGERLRLRLRLRRLPLFLWRRVTGRPPVPPHPDDAALAALYTAVAARTGADVVIDSSKLPPYGALLGALPGIELKVLHLVRDPRAAAFSWGRRRGLDGASDPTRMDRPSPLRSAALWLCWNVAARLFWRGDAYLRVRYEELCADPGGTVRRVATFAGLPTGPLPFTAPGVIDLAVTHTVAGNPARHRTGPVAVRVDDEWRDGLSRRSFALVTAVCAAALGPFGYRVRRR</sequence>
<evidence type="ECO:0000313" key="2">
    <source>
        <dbReference type="Proteomes" id="UP000619260"/>
    </source>
</evidence>
<dbReference type="EMBL" id="BOPF01000003">
    <property type="protein sequence ID" value="GIJ44190.1"/>
    <property type="molecule type" value="Genomic_DNA"/>
</dbReference>
<keyword evidence="2" id="KW-1185">Reference proteome</keyword>
<gene>
    <name evidence="1" type="ORF">Val02_10760</name>
</gene>